<protein>
    <submittedName>
        <fullName evidence="1">Uncharacterized protein</fullName>
    </submittedName>
</protein>
<dbReference type="EMBL" id="FQXP01000011">
    <property type="protein sequence ID" value="SHI06021.1"/>
    <property type="molecule type" value="Genomic_DNA"/>
</dbReference>
<evidence type="ECO:0000313" key="2">
    <source>
        <dbReference type="Proteomes" id="UP000184526"/>
    </source>
</evidence>
<evidence type="ECO:0000313" key="1">
    <source>
        <dbReference type="EMBL" id="SHI06021.1"/>
    </source>
</evidence>
<reference evidence="1 2" key="1">
    <citation type="submission" date="2016-11" db="EMBL/GenBank/DDBJ databases">
        <authorList>
            <person name="Jaros S."/>
            <person name="Januszkiewicz K."/>
            <person name="Wedrychowicz H."/>
        </authorList>
    </citation>
    <scope>NUCLEOTIDE SEQUENCE [LARGE SCALE GENOMIC DNA]</scope>
    <source>
        <strain evidence="1 2">DSM 3089</strain>
    </source>
</reference>
<name>A0A1M5Y1S5_9CLOT</name>
<proteinExistence type="predicted"/>
<keyword evidence="2" id="KW-1185">Reference proteome</keyword>
<organism evidence="1 2">
    <name type="scientific">Clostridium collagenovorans DSM 3089</name>
    <dbReference type="NCBI Taxonomy" id="1121306"/>
    <lineage>
        <taxon>Bacteria</taxon>
        <taxon>Bacillati</taxon>
        <taxon>Bacillota</taxon>
        <taxon>Clostridia</taxon>
        <taxon>Eubacteriales</taxon>
        <taxon>Clostridiaceae</taxon>
        <taxon>Clostridium</taxon>
    </lineage>
</organism>
<dbReference type="RefSeq" id="WP_072832431.1">
    <property type="nucleotide sequence ID" value="NZ_FQXP01000011.1"/>
</dbReference>
<dbReference type="Proteomes" id="UP000184526">
    <property type="component" value="Unassembled WGS sequence"/>
</dbReference>
<accession>A0A1M5Y1S5</accession>
<sequence length="143" mass="16073">MKLELNIYELGQALKKLEKEYGLNVVIKMNLSGGWMTMSGEAFIEKVPNMLLLGGKAKSNNIIDIRIKNHCEEGTIMKLTGAKDKKFTVDLEPARYIELCPSNIGSDNIKINEKESKLKIDKDLLFSIKASNEEVLSIIKSKK</sequence>
<gene>
    <name evidence="1" type="ORF">SAMN02745196_02586</name>
</gene>
<dbReference type="STRING" id="1121306.SAMN02745196_02586"/>
<dbReference type="AlphaFoldDB" id="A0A1M5Y1S5"/>
<dbReference type="OrthoDB" id="1925583at2"/>